<proteinExistence type="inferred from homology"/>
<reference evidence="3 4" key="1">
    <citation type="submission" date="2019-02" db="EMBL/GenBank/DDBJ databases">
        <title>The Batch Genome Submission of Acinetobacter spp. strains.</title>
        <authorList>
            <person name="Qin J."/>
            <person name="Hu Y."/>
            <person name="Ye H."/>
            <person name="Wei L."/>
            <person name="Feng Y."/>
            <person name="Zong Z."/>
        </authorList>
    </citation>
    <scope>NUCLEOTIDE SEQUENCE [LARGE SCALE GENOMIC DNA]</scope>
    <source>
        <strain evidence="3 4">WCHABo060081</strain>
    </source>
</reference>
<dbReference type="PROSITE" id="PS50943">
    <property type="entry name" value="HTH_CROC1"/>
    <property type="match status" value="1"/>
</dbReference>
<dbReference type="Pfam" id="PF06114">
    <property type="entry name" value="Peptidase_M78"/>
    <property type="match status" value="1"/>
</dbReference>
<dbReference type="RefSeq" id="WP_130146824.1">
    <property type="nucleotide sequence ID" value="NZ_SGSU01000014.1"/>
</dbReference>
<name>A0A4Q7AR19_9GAMM</name>
<dbReference type="SUPFAM" id="SSF47413">
    <property type="entry name" value="lambda repressor-like DNA-binding domains"/>
    <property type="match status" value="1"/>
</dbReference>
<dbReference type="PANTHER" id="PTHR43236">
    <property type="entry name" value="ANTITOXIN HIGA1"/>
    <property type="match status" value="1"/>
</dbReference>
<dbReference type="SMART" id="SM00530">
    <property type="entry name" value="HTH_XRE"/>
    <property type="match status" value="1"/>
</dbReference>
<evidence type="ECO:0000313" key="4">
    <source>
        <dbReference type="Proteomes" id="UP000293483"/>
    </source>
</evidence>
<evidence type="ECO:0000313" key="3">
    <source>
        <dbReference type="EMBL" id="RZG65677.1"/>
    </source>
</evidence>
<accession>A0A4Q7AR19</accession>
<evidence type="ECO:0000259" key="2">
    <source>
        <dbReference type="PROSITE" id="PS50943"/>
    </source>
</evidence>
<dbReference type="GO" id="GO:0003677">
    <property type="term" value="F:DNA binding"/>
    <property type="evidence" value="ECO:0007669"/>
    <property type="project" value="InterPro"/>
</dbReference>
<dbReference type="AlphaFoldDB" id="A0A4Q7AR19"/>
<dbReference type="InterPro" id="IPR052345">
    <property type="entry name" value="Rad_response_metalloprotease"/>
</dbReference>
<organism evidence="3 4">
    <name type="scientific">Acinetobacter bouvetii</name>
    <dbReference type="NCBI Taxonomy" id="202951"/>
    <lineage>
        <taxon>Bacteria</taxon>
        <taxon>Pseudomonadati</taxon>
        <taxon>Pseudomonadota</taxon>
        <taxon>Gammaproteobacteria</taxon>
        <taxon>Moraxellales</taxon>
        <taxon>Moraxellaceae</taxon>
        <taxon>Acinetobacter</taxon>
    </lineage>
</organism>
<dbReference type="Gene3D" id="1.10.260.40">
    <property type="entry name" value="lambda repressor-like DNA-binding domains"/>
    <property type="match status" value="1"/>
</dbReference>
<dbReference type="InterPro" id="IPR001387">
    <property type="entry name" value="Cro/C1-type_HTH"/>
</dbReference>
<dbReference type="EMBL" id="SGSU01000014">
    <property type="protein sequence ID" value="RZG65677.1"/>
    <property type="molecule type" value="Genomic_DNA"/>
</dbReference>
<protein>
    <submittedName>
        <fullName evidence="3">ImmA/IrrE family metallo-endopeptidase</fullName>
    </submittedName>
</protein>
<dbReference type="InterPro" id="IPR010982">
    <property type="entry name" value="Lambda_DNA-bd_dom_sf"/>
</dbReference>
<sequence>MTTQFNGLELKLLRQFYELSLEDLGSKLDSDYTRQYLHKVETGQTLPNDQFIDKVAHYFNVPQSFFMQLKPVLQEDQIHFRSNRTAKVSFKQIIIARGEYIKRLTEYLDSKLRLPKYDIHASDDEPMAEDPVIETIAEQCREKWGLGLGPISNMVRLCETHGIIVTTFSAISKEVDALSLATKRPIFVRNEAKESECRQRFDLAHELGHLVLHDGIVTGDRLTESQANHFASALLIPQVMMRTHFPTWYRNGRFNWAKLSEFKLTWKVSKAAILYRAKQLGLLTQEQYTSGVIYLKKTGEGITEKEDHLIPKEKPELLQACFAMLAKKKIFAEDIAQTLDVNVGFLENLVGIEIPRKTRVLRLVKESA</sequence>
<dbReference type="CDD" id="cd00093">
    <property type="entry name" value="HTH_XRE"/>
    <property type="match status" value="1"/>
</dbReference>
<dbReference type="InterPro" id="IPR010359">
    <property type="entry name" value="IrrE_HExxH"/>
</dbReference>
<gene>
    <name evidence="3" type="ORF">EXE25_12585</name>
</gene>
<dbReference type="Gene3D" id="1.10.10.2910">
    <property type="match status" value="1"/>
</dbReference>
<feature type="domain" description="HTH cro/C1-type" evidence="2">
    <location>
        <begin position="10"/>
        <end position="66"/>
    </location>
</feature>
<evidence type="ECO:0000256" key="1">
    <source>
        <dbReference type="ARBA" id="ARBA00007227"/>
    </source>
</evidence>
<dbReference type="PANTHER" id="PTHR43236:SF1">
    <property type="entry name" value="BLL7220 PROTEIN"/>
    <property type="match status" value="1"/>
</dbReference>
<comment type="similarity">
    <text evidence="1">Belongs to the short-chain fatty acyl-CoA assimilation regulator (ScfR) family.</text>
</comment>
<dbReference type="Proteomes" id="UP000293483">
    <property type="component" value="Unassembled WGS sequence"/>
</dbReference>
<comment type="caution">
    <text evidence="3">The sequence shown here is derived from an EMBL/GenBank/DDBJ whole genome shotgun (WGS) entry which is preliminary data.</text>
</comment>